<proteinExistence type="predicted"/>
<dbReference type="InterPro" id="IPR025462">
    <property type="entry name" value="DUF4313"/>
</dbReference>
<name>A0A8S5T0V2_9CAUD</name>
<dbReference type="EMBL" id="BK032725">
    <property type="protein sequence ID" value="DAF56996.1"/>
    <property type="molecule type" value="Genomic_DNA"/>
</dbReference>
<dbReference type="Pfam" id="PF14190">
    <property type="entry name" value="DUF4313"/>
    <property type="match status" value="1"/>
</dbReference>
<reference evidence="1" key="1">
    <citation type="journal article" date="2021" name="Proc. Natl. Acad. Sci. U.S.A.">
        <title>A Catalog of Tens of Thousands of Viruses from Human Metagenomes Reveals Hidden Associations with Chronic Diseases.</title>
        <authorList>
            <person name="Tisza M.J."/>
            <person name="Buck C.B."/>
        </authorList>
    </citation>
    <scope>NUCLEOTIDE SEQUENCE</scope>
    <source>
        <strain evidence="1">Ctp4Q36</strain>
    </source>
</reference>
<protein>
    <submittedName>
        <fullName evidence="1">Uncharacterized protein</fullName>
    </submittedName>
</protein>
<evidence type="ECO:0000313" key="1">
    <source>
        <dbReference type="EMBL" id="DAF56996.1"/>
    </source>
</evidence>
<accession>A0A8S5T0V2</accession>
<organism evidence="1">
    <name type="scientific">Myoviridae sp. ctp4Q36</name>
    <dbReference type="NCBI Taxonomy" id="2827708"/>
    <lineage>
        <taxon>Viruses</taxon>
        <taxon>Duplodnaviria</taxon>
        <taxon>Heunggongvirae</taxon>
        <taxon>Uroviricota</taxon>
        <taxon>Caudoviricetes</taxon>
    </lineage>
</organism>
<sequence>MPKTYRFSTEYGDYTVTLEKREYYNGNLAIRMITEDDEVFATMTVNLGEEDDVLPKDQAYLDVNNLPEIEDFVVKNKLAEPMEIVRQSGYVVYPLYKFNLEEL</sequence>